<dbReference type="GO" id="GO:0010265">
    <property type="term" value="P:SCF complex assembly"/>
    <property type="evidence" value="ECO:0007669"/>
    <property type="project" value="InterPro"/>
</dbReference>
<dbReference type="Proteomes" id="UP000827549">
    <property type="component" value="Chromosome 6"/>
</dbReference>
<dbReference type="PANTHER" id="PTHR12696">
    <property type="entry name" value="TIP120"/>
    <property type="match status" value="1"/>
</dbReference>
<dbReference type="SUPFAM" id="SSF48371">
    <property type="entry name" value="ARM repeat"/>
    <property type="match status" value="1"/>
</dbReference>
<dbReference type="InterPro" id="IPR011989">
    <property type="entry name" value="ARM-like"/>
</dbReference>
<feature type="region of interest" description="Disordered" evidence="4">
    <location>
        <begin position="341"/>
        <end position="366"/>
    </location>
</feature>
<evidence type="ECO:0000256" key="4">
    <source>
        <dbReference type="SAM" id="MobiDB-lite"/>
    </source>
</evidence>
<evidence type="ECO:0000313" key="7">
    <source>
        <dbReference type="Proteomes" id="UP000827549"/>
    </source>
</evidence>
<evidence type="ECO:0000256" key="2">
    <source>
        <dbReference type="ARBA" id="ARBA00022737"/>
    </source>
</evidence>
<dbReference type="InterPro" id="IPR000357">
    <property type="entry name" value="HEAT"/>
</dbReference>
<dbReference type="RefSeq" id="XP_062630721.1">
    <property type="nucleotide sequence ID" value="XM_062774737.1"/>
</dbReference>
<evidence type="ECO:0000256" key="3">
    <source>
        <dbReference type="ARBA" id="ARBA00022786"/>
    </source>
</evidence>
<proteinExistence type="inferred from homology"/>
<accession>A0AAF0YDC6</accession>
<feature type="domain" description="TATA-binding protein interacting (TIP20)" evidence="5">
    <location>
        <begin position="1109"/>
        <end position="1269"/>
    </location>
</feature>
<protein>
    <submittedName>
        <fullName evidence="6">Cullin-associated NEDD8-dissociated protein 1</fullName>
    </submittedName>
</protein>
<sequence>MSTSRQALNALVTSLTDKFKSTDSDLRVMALIDLNKELTRIVNSAPPASKTTSKGPDVYADEAVEKLLTSHVLNLLTDSNAEVKNAAVACLANMSKKARPNYLRQIVVSITEGIGAPDQKVDEEVRDISCLALKSVVAEIPPEGANVDAVLAIILDRVRQNVAHPSTNPQLASELLQILTDVYQRFPAAVAGSADLQESSYSNFNHVLSTSRLSIRKRAVPALAAFVAICPQRFEQIKVDLAKGFAAGGDSAKAWVAAVGGIAKTSAAPAIGTLIAEGGLLEGILKQTADVEDSDAVEGALTTLEVLVLRTPAAVAPYAETITGRALELVKYDPNYVDFDDDDDVDMDDEDNEDDDDDEFDTGAYSDDDDDSWKIRRSSAKLLNALISTRIDLLLDFYKVAAPVLIARFSEREESVRLEVLGAFEALLKQTANARTAELSAGGKNKRKRGDDMDQDATSDESVVNTLQELRPQLVKAILKQTTAKTVSTRQESFVLLRQVVEALDGGLDAEADAICAAAQNALRTSDSTTPSLTIAALTFLAAFFTHHLTRSYSSHLVGLSQSIVRCMRDKLQRVNFEAFAAASALAKAIRPLQSNRGSQSPLRSNLDQPIQQIFSVTTSVLGDTSVDSDVREKALNTLGDLLVHEGDALSAQLPEALKLITARLASENTAPAAVVVIGRVAESALIGGGAFDAWLLDVLSEVVVFVRRNKRSVSKTSEFITLGHILTRIGGKLPADVASAIVGELEGFVSTPGALRIISLVLEHQPASRAAVDKSILPQVFKLITSPSSGPVTDELPPFFATYVDGDVDCAIRLVPTLVSNLPKTSVIPDATAGGTLPYNTTAKVIGTVVEHSQRNIAGILALFQRPLKSSKSSEVDLYLSLLVIGEVGRNFNLSTNAGLLESVLALFQHPSEDVRSAAAFAAGNITVGASDQYLPVLINHIENEKAESIRLLLLYSLKEVRLQPAERTDRADLLVQVILNSSTGQLEKLTDILWQPLFGTGVSSPDSVTTGDDGIRNVKAACIGKLTVASPERFLPQLQNMLQSTPAQRALVAASIRYTFIDSSASYSELLAPYIGDFLSLMQDENLVVRRLSVASLNAALQHKPHLIVDKLGTVQPWLYAETEVKKELQREVQVGPWKVIEDDGLENRKTAYETLYTLLATAFSKIDLPKFTSRVLAALDDVNEIKILGLMLLLRLGQLAPAVVIPRLDEVSASLVTIMKDLEVKEDTIKQDLERKQEMQRTALRTAVPLYRMSTAAQAPVFHSFIGGLLKTEHWKEYRDYQA</sequence>
<dbReference type="GeneID" id="87811379"/>
<gene>
    <name evidence="6" type="primary">CAND1</name>
    <name evidence="6" type="ORF">LOC62_06G008212</name>
</gene>
<dbReference type="Gene3D" id="1.25.10.10">
    <property type="entry name" value="Leucine-rich Repeat Variant"/>
    <property type="match status" value="1"/>
</dbReference>
<dbReference type="InterPro" id="IPR039852">
    <property type="entry name" value="CAND1/CAND2"/>
</dbReference>
<comment type="similarity">
    <text evidence="1">Belongs to the CAND family.</text>
</comment>
<evidence type="ECO:0000313" key="6">
    <source>
        <dbReference type="EMBL" id="WOO84695.1"/>
    </source>
</evidence>
<dbReference type="Pfam" id="PF02985">
    <property type="entry name" value="HEAT"/>
    <property type="match status" value="1"/>
</dbReference>
<evidence type="ECO:0000259" key="5">
    <source>
        <dbReference type="Pfam" id="PF08623"/>
    </source>
</evidence>
<dbReference type="EMBL" id="CP086719">
    <property type="protein sequence ID" value="WOO84695.1"/>
    <property type="molecule type" value="Genomic_DNA"/>
</dbReference>
<evidence type="ECO:0000256" key="1">
    <source>
        <dbReference type="ARBA" id="ARBA00007657"/>
    </source>
</evidence>
<keyword evidence="2" id="KW-0677">Repeat</keyword>
<feature type="region of interest" description="Disordered" evidence="4">
    <location>
        <begin position="438"/>
        <end position="461"/>
    </location>
</feature>
<dbReference type="Pfam" id="PF08623">
    <property type="entry name" value="TIP120"/>
    <property type="match status" value="1"/>
</dbReference>
<name>A0AAF0YDC6_9TREE</name>
<dbReference type="InterPro" id="IPR016024">
    <property type="entry name" value="ARM-type_fold"/>
</dbReference>
<keyword evidence="3" id="KW-0833">Ubl conjugation pathway</keyword>
<reference evidence="6" key="1">
    <citation type="submission" date="2023-10" db="EMBL/GenBank/DDBJ databases">
        <authorList>
            <person name="Noh H."/>
        </authorList>
    </citation>
    <scope>NUCLEOTIDE SEQUENCE</scope>
    <source>
        <strain evidence="6">DUCC4014</strain>
    </source>
</reference>
<keyword evidence="7" id="KW-1185">Reference proteome</keyword>
<dbReference type="InterPro" id="IPR013932">
    <property type="entry name" value="TATA-bd_TIP120"/>
</dbReference>
<organism evidence="6 7">
    <name type="scientific">Vanrija pseudolonga</name>
    <dbReference type="NCBI Taxonomy" id="143232"/>
    <lineage>
        <taxon>Eukaryota</taxon>
        <taxon>Fungi</taxon>
        <taxon>Dikarya</taxon>
        <taxon>Basidiomycota</taxon>
        <taxon>Agaricomycotina</taxon>
        <taxon>Tremellomycetes</taxon>
        <taxon>Trichosporonales</taxon>
        <taxon>Trichosporonaceae</taxon>
        <taxon>Vanrija</taxon>
    </lineage>
</organism>
<dbReference type="Pfam" id="PF25782">
    <property type="entry name" value="TPR_CAND1"/>
    <property type="match status" value="1"/>
</dbReference>